<dbReference type="InterPro" id="IPR048743">
    <property type="entry name" value="AME1"/>
</dbReference>
<feature type="compositionally biased region" description="Acidic residues" evidence="1">
    <location>
        <begin position="689"/>
        <end position="700"/>
    </location>
</feature>
<feature type="compositionally biased region" description="Low complexity" evidence="1">
    <location>
        <begin position="34"/>
        <end position="43"/>
    </location>
</feature>
<dbReference type="AlphaFoldDB" id="A0A167Q7P9"/>
<feature type="compositionally biased region" description="Low complexity" evidence="1">
    <location>
        <begin position="305"/>
        <end position="319"/>
    </location>
</feature>
<keyword evidence="4" id="KW-1185">Reference proteome</keyword>
<proteinExistence type="predicted"/>
<organism evidence="3 4">
    <name type="scientific">Niveomyces insectorum RCEF 264</name>
    <dbReference type="NCBI Taxonomy" id="1081102"/>
    <lineage>
        <taxon>Eukaryota</taxon>
        <taxon>Fungi</taxon>
        <taxon>Dikarya</taxon>
        <taxon>Ascomycota</taxon>
        <taxon>Pezizomycotina</taxon>
        <taxon>Sordariomycetes</taxon>
        <taxon>Hypocreomycetidae</taxon>
        <taxon>Hypocreales</taxon>
        <taxon>Cordycipitaceae</taxon>
        <taxon>Niveomyces</taxon>
    </lineage>
</organism>
<feature type="compositionally biased region" description="Acidic residues" evidence="1">
    <location>
        <begin position="523"/>
        <end position="537"/>
    </location>
</feature>
<evidence type="ECO:0000313" key="3">
    <source>
        <dbReference type="EMBL" id="OAA57378.1"/>
    </source>
</evidence>
<feature type="compositionally biased region" description="Low complexity" evidence="1">
    <location>
        <begin position="107"/>
        <end position="124"/>
    </location>
</feature>
<dbReference type="Proteomes" id="UP000076874">
    <property type="component" value="Unassembled WGS sequence"/>
</dbReference>
<sequence length="940" mass="98615">MATGREERMQQRMRGAQRHQVTDASFDLFLPAVADPAPSTDDAFPPPSPPAPATTTTSAAQSMSSSTPAKRRRLDDSGGSATAGLGADTGAAPQHTPRDALRRPSPRRGGSASGSAGRPRSAASLIVRHVAAQIREEEEIDESPADAPGSGRRRSVVVSAAASRTAALQQIVLGAGVGDSSQRQRTRIMAPPPFGERAAQHQQVPSSSSPPPPSRPLATTRDGRGASVELETGNIGSSSGSNERRRRSVRLSTGADADNMDELSPELSALAAASSSGGVGVVAPQPPAQPARDTSQAKGGGSLFARLANAKKSAAAGRAQTKSQASAADPDAVDELSSPSFAAGLDATDNVNATMTGSIAIPSSSPLAHKSTVGAAARAARAARALQNPSGPRRSTLSSLSSRSSRGSLIAAAAAATVASEATPSMSVTTGGPADPDQDELSPDQPGTVPQVPSQAALTNRNVSEVPSSSPANRPPRRRAQQSQEAQLPAQPAHASSSPQQRGLPSNRRRPRDTKRQPPAAAAEEDTETAEAEEIDALEAARTIGRKRPRRSAVHEASPELGSDPKTAEPTDAAAADGDHAEVPAPKRRRRQRRHLQEQSPSSQNQPRPPKSKGKQAAAVKPPKPPARRKRRQQNSEPDQHSGNYRDDDDDAVRSNPQRRGKPGSPSVPITVQRFTRSRASAAVTAENADSDDGDDDDDDSHTNRGEAGAAGGRTDNPFANRSGVNAVDVLAQICEDLIEQRSEALLEQARRRGQDGASNNDAGATAAARKDAVAARRVLAAFREALRTRLLEQAIAVDTLHALRQRVRAAHKEKLALREAILRIRAEREQVALRMDALRMQHQVEKERAMKTARISAVMHDVDLAVEQGQAAPPLSATQKKTAELGNLELAVSRVVEQVGGPGGRGGTLQQIMAFNAFLERTAAVLEGRRPPAQMAAAR</sequence>
<feature type="compositionally biased region" description="Polar residues" evidence="1">
    <location>
        <begin position="668"/>
        <end position="679"/>
    </location>
</feature>
<feature type="compositionally biased region" description="Polar residues" evidence="1">
    <location>
        <begin position="494"/>
        <end position="504"/>
    </location>
</feature>
<dbReference type="Pfam" id="PF20994">
    <property type="entry name" value="CENPU"/>
    <property type="match status" value="1"/>
</dbReference>
<name>A0A167Q7P9_9HYPO</name>
<reference evidence="3 4" key="1">
    <citation type="journal article" date="2016" name="Genome Biol. Evol.">
        <title>Divergent and convergent evolution of fungal pathogenicity.</title>
        <authorList>
            <person name="Shang Y."/>
            <person name="Xiao G."/>
            <person name="Zheng P."/>
            <person name="Cen K."/>
            <person name="Zhan S."/>
            <person name="Wang C."/>
        </authorList>
    </citation>
    <scope>NUCLEOTIDE SEQUENCE [LARGE SCALE GENOMIC DNA]</scope>
    <source>
        <strain evidence="3 4">RCEF 264</strain>
    </source>
</reference>
<protein>
    <recommendedName>
        <fullName evidence="2">Inner kinetochore subunit AME1 domain-containing protein</fullName>
    </recommendedName>
</protein>
<dbReference type="OrthoDB" id="5377952at2759"/>
<feature type="region of interest" description="Disordered" evidence="1">
    <location>
        <begin position="1"/>
        <end position="157"/>
    </location>
</feature>
<evidence type="ECO:0000259" key="2">
    <source>
        <dbReference type="Pfam" id="PF20994"/>
    </source>
</evidence>
<feature type="region of interest" description="Disordered" evidence="1">
    <location>
        <begin position="379"/>
        <end position="720"/>
    </location>
</feature>
<evidence type="ECO:0000256" key="1">
    <source>
        <dbReference type="SAM" id="MobiDB-lite"/>
    </source>
</evidence>
<accession>A0A167Q7P9</accession>
<feature type="compositionally biased region" description="Low complexity" evidence="1">
    <location>
        <begin position="53"/>
        <end position="68"/>
    </location>
</feature>
<feature type="compositionally biased region" description="Polar residues" evidence="1">
    <location>
        <begin position="451"/>
        <end position="466"/>
    </location>
</feature>
<gene>
    <name evidence="3" type="ORF">SPI_07037</name>
</gene>
<feature type="domain" description="Inner kinetochore subunit AME1" evidence="2">
    <location>
        <begin position="721"/>
        <end position="922"/>
    </location>
</feature>
<feature type="compositionally biased region" description="Low complexity" evidence="1">
    <location>
        <begin position="77"/>
        <end position="92"/>
    </location>
</feature>
<feature type="region of interest" description="Disordered" evidence="1">
    <location>
        <begin position="175"/>
        <end position="344"/>
    </location>
</feature>
<dbReference type="EMBL" id="AZHD01000014">
    <property type="protein sequence ID" value="OAA57378.1"/>
    <property type="molecule type" value="Genomic_DNA"/>
</dbReference>
<evidence type="ECO:0000313" key="4">
    <source>
        <dbReference type="Proteomes" id="UP000076874"/>
    </source>
</evidence>
<comment type="caution">
    <text evidence="3">The sequence shown here is derived from an EMBL/GenBank/DDBJ whole genome shotgun (WGS) entry which is preliminary data.</text>
</comment>
<feature type="compositionally biased region" description="Low complexity" evidence="1">
    <location>
        <begin position="265"/>
        <end position="276"/>
    </location>
</feature>
<feature type="compositionally biased region" description="Low complexity" evidence="1">
    <location>
        <begin position="379"/>
        <end position="425"/>
    </location>
</feature>
<feature type="compositionally biased region" description="Basic and acidic residues" evidence="1">
    <location>
        <begin position="1"/>
        <end position="10"/>
    </location>
</feature>